<dbReference type="Proteomes" id="UP001054252">
    <property type="component" value="Unassembled WGS sequence"/>
</dbReference>
<comment type="caution">
    <text evidence="1">The sequence shown here is derived from an EMBL/GenBank/DDBJ whole genome shotgun (WGS) entry which is preliminary data.</text>
</comment>
<organism evidence="1 2">
    <name type="scientific">Rubroshorea leprosula</name>
    <dbReference type="NCBI Taxonomy" id="152421"/>
    <lineage>
        <taxon>Eukaryota</taxon>
        <taxon>Viridiplantae</taxon>
        <taxon>Streptophyta</taxon>
        <taxon>Embryophyta</taxon>
        <taxon>Tracheophyta</taxon>
        <taxon>Spermatophyta</taxon>
        <taxon>Magnoliopsida</taxon>
        <taxon>eudicotyledons</taxon>
        <taxon>Gunneridae</taxon>
        <taxon>Pentapetalae</taxon>
        <taxon>rosids</taxon>
        <taxon>malvids</taxon>
        <taxon>Malvales</taxon>
        <taxon>Dipterocarpaceae</taxon>
        <taxon>Rubroshorea</taxon>
    </lineage>
</organism>
<reference evidence="1 2" key="1">
    <citation type="journal article" date="2021" name="Commun. Biol.">
        <title>The genome of Shorea leprosula (Dipterocarpaceae) highlights the ecological relevance of drought in aseasonal tropical rainforests.</title>
        <authorList>
            <person name="Ng K.K.S."/>
            <person name="Kobayashi M.J."/>
            <person name="Fawcett J.A."/>
            <person name="Hatakeyama M."/>
            <person name="Paape T."/>
            <person name="Ng C.H."/>
            <person name="Ang C.C."/>
            <person name="Tnah L.H."/>
            <person name="Lee C.T."/>
            <person name="Nishiyama T."/>
            <person name="Sese J."/>
            <person name="O'Brien M.J."/>
            <person name="Copetti D."/>
            <person name="Mohd Noor M.I."/>
            <person name="Ong R.C."/>
            <person name="Putra M."/>
            <person name="Sireger I.Z."/>
            <person name="Indrioko S."/>
            <person name="Kosugi Y."/>
            <person name="Izuno A."/>
            <person name="Isagi Y."/>
            <person name="Lee S.L."/>
            <person name="Shimizu K.K."/>
        </authorList>
    </citation>
    <scope>NUCLEOTIDE SEQUENCE [LARGE SCALE GENOMIC DNA]</scope>
    <source>
        <strain evidence="1">214</strain>
    </source>
</reference>
<gene>
    <name evidence="1" type="ORF">SLEP1_g15863</name>
</gene>
<evidence type="ECO:0000313" key="1">
    <source>
        <dbReference type="EMBL" id="GKV03588.1"/>
    </source>
</evidence>
<proteinExistence type="predicted"/>
<evidence type="ECO:0000313" key="2">
    <source>
        <dbReference type="Proteomes" id="UP001054252"/>
    </source>
</evidence>
<name>A0AAV5IWK1_9ROSI</name>
<keyword evidence="2" id="KW-1185">Reference proteome</keyword>
<dbReference type="EMBL" id="BPVZ01000020">
    <property type="protein sequence ID" value="GKV03588.1"/>
    <property type="molecule type" value="Genomic_DNA"/>
</dbReference>
<dbReference type="AlphaFoldDB" id="A0AAV5IWK1"/>
<sequence>MTNPLEALRMHLLKSAENGSPSPFSSLKLLCLLQHFLCGIPGYKQNIIAPGSKRRC</sequence>
<accession>A0AAV5IWK1</accession>
<protein>
    <submittedName>
        <fullName evidence="1">Uncharacterized protein</fullName>
    </submittedName>
</protein>